<organism evidence="1 2">
    <name type="scientific">Penstemon smallii</name>
    <dbReference type="NCBI Taxonomy" id="265156"/>
    <lineage>
        <taxon>Eukaryota</taxon>
        <taxon>Viridiplantae</taxon>
        <taxon>Streptophyta</taxon>
        <taxon>Embryophyta</taxon>
        <taxon>Tracheophyta</taxon>
        <taxon>Spermatophyta</taxon>
        <taxon>Magnoliopsida</taxon>
        <taxon>eudicotyledons</taxon>
        <taxon>Gunneridae</taxon>
        <taxon>Pentapetalae</taxon>
        <taxon>asterids</taxon>
        <taxon>lamiids</taxon>
        <taxon>Lamiales</taxon>
        <taxon>Plantaginaceae</taxon>
        <taxon>Cheloneae</taxon>
        <taxon>Penstemon</taxon>
    </lineage>
</organism>
<dbReference type="AlphaFoldDB" id="A0ABD3RR71"/>
<proteinExistence type="predicted"/>
<protein>
    <submittedName>
        <fullName evidence="1">Uncharacterized protein</fullName>
    </submittedName>
</protein>
<dbReference type="Proteomes" id="UP001634393">
    <property type="component" value="Unassembled WGS sequence"/>
</dbReference>
<evidence type="ECO:0000313" key="1">
    <source>
        <dbReference type="EMBL" id="KAL3814446.1"/>
    </source>
</evidence>
<comment type="caution">
    <text evidence="1">The sequence shown here is derived from an EMBL/GenBank/DDBJ whole genome shotgun (WGS) entry which is preliminary data.</text>
</comment>
<keyword evidence="2" id="KW-1185">Reference proteome</keyword>
<name>A0ABD3RR71_9LAMI</name>
<accession>A0ABD3RR71</accession>
<reference evidence="1 2" key="1">
    <citation type="submission" date="2024-12" db="EMBL/GenBank/DDBJ databases">
        <title>The unique morphological basis and parallel evolutionary history of personate flowers in Penstemon.</title>
        <authorList>
            <person name="Depatie T.H."/>
            <person name="Wessinger C.A."/>
        </authorList>
    </citation>
    <scope>NUCLEOTIDE SEQUENCE [LARGE SCALE GENOMIC DNA]</scope>
    <source>
        <strain evidence="1">WTNN_2</strain>
        <tissue evidence="1">Leaf</tissue>
    </source>
</reference>
<gene>
    <name evidence="1" type="ORF">ACJIZ3_015714</name>
</gene>
<sequence length="111" mass="12777">MRSLLIQRRNLRTVARHLAPGHLKSIRPVLKEFKVMNLGISIVRDNTLIIGAVLTNVLRRSYFLILNNRTRHDWYASPGLSSMVFQNQVIQFCCLLLCYKLIVLVQNSLAT</sequence>
<dbReference type="EMBL" id="JBJXBP010000008">
    <property type="protein sequence ID" value="KAL3814446.1"/>
    <property type="molecule type" value="Genomic_DNA"/>
</dbReference>
<evidence type="ECO:0000313" key="2">
    <source>
        <dbReference type="Proteomes" id="UP001634393"/>
    </source>
</evidence>